<evidence type="ECO:0000256" key="1">
    <source>
        <dbReference type="SAM" id="MobiDB-lite"/>
    </source>
</evidence>
<dbReference type="RefSeq" id="WP_323275415.1">
    <property type="nucleotide sequence ID" value="NZ_JAYGHT010000132.1"/>
</dbReference>
<feature type="compositionally biased region" description="Polar residues" evidence="1">
    <location>
        <begin position="30"/>
        <end position="45"/>
    </location>
</feature>
<name>A0ABU5U2L0_9CYAN</name>
<proteinExistence type="predicted"/>
<evidence type="ECO:0000313" key="3">
    <source>
        <dbReference type="Proteomes" id="UP001301728"/>
    </source>
</evidence>
<feature type="compositionally biased region" description="Polar residues" evidence="1">
    <location>
        <begin position="8"/>
        <end position="19"/>
    </location>
</feature>
<evidence type="ECO:0000313" key="2">
    <source>
        <dbReference type="EMBL" id="MEA5521399.1"/>
    </source>
</evidence>
<dbReference type="EMBL" id="JAYGHT010000132">
    <property type="protein sequence ID" value="MEA5521399.1"/>
    <property type="molecule type" value="Genomic_DNA"/>
</dbReference>
<sequence>MANMGKQKVTSRQGTNLGQRKSILGPSKFPQPSSNITPSPETTDLSGYRQRSRSCRVC</sequence>
<gene>
    <name evidence="2" type="ORF">VB854_20895</name>
</gene>
<organism evidence="2 3">
    <name type="scientific">Limnoraphis robusta CCNP1315</name>
    <dbReference type="NCBI Taxonomy" id="3110306"/>
    <lineage>
        <taxon>Bacteria</taxon>
        <taxon>Bacillati</taxon>
        <taxon>Cyanobacteriota</taxon>
        <taxon>Cyanophyceae</taxon>
        <taxon>Oscillatoriophycideae</taxon>
        <taxon>Oscillatoriales</taxon>
        <taxon>Sirenicapillariaceae</taxon>
        <taxon>Limnoraphis</taxon>
    </lineage>
</organism>
<reference evidence="2 3" key="1">
    <citation type="submission" date="2023-12" db="EMBL/GenBank/DDBJ databases">
        <title>Baltic Sea Cyanobacteria.</title>
        <authorList>
            <person name="Delbaje E."/>
            <person name="Fewer D.P."/>
            <person name="Shishido T.K."/>
        </authorList>
    </citation>
    <scope>NUCLEOTIDE SEQUENCE [LARGE SCALE GENOMIC DNA]</scope>
    <source>
        <strain evidence="2 3">CCNP 1315</strain>
    </source>
</reference>
<keyword evidence="3" id="KW-1185">Reference proteome</keyword>
<dbReference type="Proteomes" id="UP001301728">
    <property type="component" value="Unassembled WGS sequence"/>
</dbReference>
<protein>
    <submittedName>
        <fullName evidence="2">Uncharacterized protein</fullName>
    </submittedName>
</protein>
<comment type="caution">
    <text evidence="2">The sequence shown here is derived from an EMBL/GenBank/DDBJ whole genome shotgun (WGS) entry which is preliminary data.</text>
</comment>
<accession>A0ABU5U2L0</accession>
<feature type="region of interest" description="Disordered" evidence="1">
    <location>
        <begin position="1"/>
        <end position="58"/>
    </location>
</feature>